<dbReference type="RefSeq" id="WP_122935318.1">
    <property type="nucleotide sequence ID" value="NZ_JBHSNT010000059.1"/>
</dbReference>
<feature type="domain" description="YdbS-like PH" evidence="2">
    <location>
        <begin position="77"/>
        <end position="145"/>
    </location>
</feature>
<accession>A0A3M8AN20</accession>
<comment type="caution">
    <text evidence="3">The sequence shown here is derived from an EMBL/GenBank/DDBJ whole genome shotgun (WGS) entry which is preliminary data.</text>
</comment>
<proteinExistence type="predicted"/>
<evidence type="ECO:0000259" key="2">
    <source>
        <dbReference type="Pfam" id="PF03703"/>
    </source>
</evidence>
<name>A0A3M8AN20_9MICO</name>
<evidence type="ECO:0000256" key="1">
    <source>
        <dbReference type="SAM" id="Phobius"/>
    </source>
</evidence>
<dbReference type="AlphaFoldDB" id="A0A3M8AN20"/>
<evidence type="ECO:0000313" key="3">
    <source>
        <dbReference type="EMBL" id="RNB52483.1"/>
    </source>
</evidence>
<dbReference type="Pfam" id="PF03703">
    <property type="entry name" value="bPH_2"/>
    <property type="match status" value="1"/>
</dbReference>
<dbReference type="InterPro" id="IPR005182">
    <property type="entry name" value="YdbS-like_PH"/>
</dbReference>
<keyword evidence="1" id="KW-0472">Membrane</keyword>
<keyword evidence="1" id="KW-1133">Transmembrane helix</keyword>
<gene>
    <name evidence="3" type="ORF">EDM22_01995</name>
</gene>
<evidence type="ECO:0000313" key="4">
    <source>
        <dbReference type="Proteomes" id="UP000275048"/>
    </source>
</evidence>
<keyword evidence="1" id="KW-0812">Transmembrane</keyword>
<feature type="transmembrane region" description="Helical" evidence="1">
    <location>
        <begin position="56"/>
        <end position="78"/>
    </location>
</feature>
<dbReference type="OrthoDB" id="4990503at2"/>
<organism evidence="3 4">
    <name type="scientific">Agromyces tardus</name>
    <dbReference type="NCBI Taxonomy" id="2583849"/>
    <lineage>
        <taxon>Bacteria</taxon>
        <taxon>Bacillati</taxon>
        <taxon>Actinomycetota</taxon>
        <taxon>Actinomycetes</taxon>
        <taxon>Micrococcales</taxon>
        <taxon>Microbacteriaceae</taxon>
        <taxon>Agromyces</taxon>
    </lineage>
</organism>
<reference evidence="3 4" key="1">
    <citation type="submission" date="2018-10" db="EMBL/GenBank/DDBJ databases">
        <title>Isolation, diversity and antibacterial activity of antinobacteria from the wheat rhizosphere soil.</title>
        <authorList>
            <person name="Sun T."/>
        </authorList>
    </citation>
    <scope>NUCLEOTIDE SEQUENCE [LARGE SCALE GENOMIC DNA]</scope>
    <source>
        <strain evidence="3 4">SJ-23</strain>
    </source>
</reference>
<dbReference type="EMBL" id="RHHB01000001">
    <property type="protein sequence ID" value="RNB52483.1"/>
    <property type="molecule type" value="Genomic_DNA"/>
</dbReference>
<feature type="transmembrane region" description="Helical" evidence="1">
    <location>
        <begin position="28"/>
        <end position="50"/>
    </location>
</feature>
<protein>
    <submittedName>
        <fullName evidence="3">PH domain-containing protein</fullName>
    </submittedName>
</protein>
<keyword evidence="4" id="KW-1185">Reference proteome</keyword>
<dbReference type="Proteomes" id="UP000275048">
    <property type="component" value="Unassembled WGS sequence"/>
</dbReference>
<sequence>MSGVSVTVAPAAPAERVVARLRGHGRALILPVLLLIATAGAAAYSIGLVAEPWQQFAVAGVGLAIVLLGSGLPFLLWLTRRTTVTTRRIILRHGVFVQVRRELLHSRGYDVAVRRTWLQRAFGSGDLHINTGHEQPFVIRDVPKPLLLQAALHELMEESHSLVADRRRAALSAPDGDTVAWGSR</sequence>